<dbReference type="Proteomes" id="UP000229342">
    <property type="component" value="Unassembled WGS sequence"/>
</dbReference>
<evidence type="ECO:0000256" key="1">
    <source>
        <dbReference type="SAM" id="MobiDB-lite"/>
    </source>
</evidence>
<proteinExistence type="predicted"/>
<reference evidence="2 3" key="1">
    <citation type="submission" date="2017-09" db="EMBL/GenBank/DDBJ databases">
        <title>Depth-based differentiation of microbial function through sediment-hosted aquifers and enrichment of novel symbionts in the deep terrestrial subsurface.</title>
        <authorList>
            <person name="Probst A.J."/>
            <person name="Ladd B."/>
            <person name="Jarett J.K."/>
            <person name="Geller-Mcgrath D.E."/>
            <person name="Sieber C.M."/>
            <person name="Emerson J.B."/>
            <person name="Anantharaman K."/>
            <person name="Thomas B.C."/>
            <person name="Malmstrom R."/>
            <person name="Stieglmeier M."/>
            <person name="Klingl A."/>
            <person name="Woyke T."/>
            <person name="Ryan C.M."/>
            <person name="Banfield J.F."/>
        </authorList>
    </citation>
    <scope>NUCLEOTIDE SEQUENCE [LARGE SCALE GENOMIC DNA]</scope>
    <source>
        <strain evidence="2">CG11_big_fil_rev_8_21_14_0_20_46_11</strain>
    </source>
</reference>
<evidence type="ECO:0000313" key="2">
    <source>
        <dbReference type="EMBL" id="PIQ68403.1"/>
    </source>
</evidence>
<evidence type="ECO:0000313" key="3">
    <source>
        <dbReference type="Proteomes" id="UP000229342"/>
    </source>
</evidence>
<gene>
    <name evidence="2" type="ORF">COV91_04265</name>
</gene>
<dbReference type="EMBL" id="PCVG01000055">
    <property type="protein sequence ID" value="PIQ68403.1"/>
    <property type="molecule type" value="Genomic_DNA"/>
</dbReference>
<name>A0A2H0KCU7_9BACT</name>
<comment type="caution">
    <text evidence="2">The sequence shown here is derived from an EMBL/GenBank/DDBJ whole genome shotgun (WGS) entry which is preliminary data.</text>
</comment>
<dbReference type="AlphaFoldDB" id="A0A2H0KCU7"/>
<organism evidence="2 3">
    <name type="scientific">Candidatus Taylorbacteria bacterium CG11_big_fil_rev_8_21_14_0_20_46_11</name>
    <dbReference type="NCBI Taxonomy" id="1975025"/>
    <lineage>
        <taxon>Bacteria</taxon>
        <taxon>Candidatus Tayloriibacteriota</taxon>
    </lineage>
</organism>
<protein>
    <submittedName>
        <fullName evidence="2">Uncharacterized protein</fullName>
    </submittedName>
</protein>
<feature type="compositionally biased region" description="Basic and acidic residues" evidence="1">
    <location>
        <begin position="83"/>
        <end position="98"/>
    </location>
</feature>
<sequence>MKLESLVIAGQQTAVNTFSSLVLRIKCAGQVMNLDCLNQSLQILESSERVINWPRGRLMKDPSSKKQPIQTERDTTYVVSHGEVSEKPRMGCKEENHY</sequence>
<feature type="region of interest" description="Disordered" evidence="1">
    <location>
        <begin position="55"/>
        <end position="98"/>
    </location>
</feature>
<accession>A0A2H0KCU7</accession>